<proteinExistence type="predicted"/>
<organism evidence="2 3">
    <name type="scientific">Rhizobium phage RHph_I1_6</name>
    <dbReference type="NCBI Taxonomy" id="2509728"/>
    <lineage>
        <taxon>Viruses</taxon>
        <taxon>Duplodnaviria</taxon>
        <taxon>Heunggongvirae</taxon>
        <taxon>Uroviricota</taxon>
        <taxon>Caudoviricetes</taxon>
        <taxon>Schitoviridae</taxon>
        <taxon>Demetervirinae</taxon>
        <taxon>Cyamitesvirus</taxon>
        <taxon>Cyamitesvirus I16</taxon>
    </lineage>
</organism>
<name>A0A7S5RIT5_9CAUD</name>
<reference evidence="2" key="1">
    <citation type="submission" date="2020-01" db="EMBL/GenBank/DDBJ databases">
        <title>Patterns of diversity and host range of bacteriophage communities associated with bean-nodulatin bacteria.</title>
        <authorList>
            <person name="Vann Cauwenberghe J."/>
            <person name="Santamaria R.I."/>
            <person name="Bustos P."/>
            <person name="Juarez S."/>
            <person name="Gonzalez V."/>
        </authorList>
    </citation>
    <scope>NUCLEOTIDE SEQUENCE</scope>
</reference>
<evidence type="ECO:0000256" key="1">
    <source>
        <dbReference type="SAM" id="MobiDB-lite"/>
    </source>
</evidence>
<evidence type="ECO:0000313" key="2">
    <source>
        <dbReference type="EMBL" id="QIG76531.1"/>
    </source>
</evidence>
<feature type="region of interest" description="Disordered" evidence="1">
    <location>
        <begin position="1"/>
        <end position="25"/>
    </location>
</feature>
<keyword evidence="3" id="KW-1185">Reference proteome</keyword>
<evidence type="ECO:0000313" key="3">
    <source>
        <dbReference type="Proteomes" id="UP000626490"/>
    </source>
</evidence>
<feature type="compositionally biased region" description="Basic and acidic residues" evidence="1">
    <location>
        <begin position="8"/>
        <end position="18"/>
    </location>
</feature>
<dbReference type="EMBL" id="MN988555">
    <property type="protein sequence ID" value="QIG76531.1"/>
    <property type="molecule type" value="Genomic_DNA"/>
</dbReference>
<gene>
    <name evidence="2" type="ORF">EVC27_006</name>
</gene>
<sequence length="57" mass="7065">MSTNWHQRSYDDGRKANREGLSIDDNPFDIDNKEEWFFHDSWQEGWIYESNRSNRQR</sequence>
<protein>
    <submittedName>
        <fullName evidence="2">Uncharacterized protein</fullName>
    </submittedName>
</protein>
<dbReference type="Proteomes" id="UP000626490">
    <property type="component" value="Segment"/>
</dbReference>
<accession>A0A7S5RIT5</accession>